<dbReference type="InterPro" id="IPR015943">
    <property type="entry name" value="WD40/YVTN_repeat-like_dom_sf"/>
</dbReference>
<dbReference type="InterPro" id="IPR058543">
    <property type="entry name" value="Beta-prop_RSE1/DDB1/CPSF1_2nd"/>
</dbReference>
<dbReference type="InterPro" id="IPR050358">
    <property type="entry name" value="RSE1/DDB1/CFT1"/>
</dbReference>
<dbReference type="InterPro" id="IPR004871">
    <property type="entry name" value="RSE1/DDB1/CPSF1_C"/>
</dbReference>
<evidence type="ECO:0000313" key="6">
    <source>
        <dbReference type="EMBL" id="KAK0391347.1"/>
    </source>
</evidence>
<evidence type="ECO:0008006" key="8">
    <source>
        <dbReference type="Google" id="ProtNLM"/>
    </source>
</evidence>
<dbReference type="Proteomes" id="UP001175261">
    <property type="component" value="Unassembled WGS sequence"/>
</dbReference>
<dbReference type="Pfam" id="PF10433">
    <property type="entry name" value="Beta-prop_RSE1_1st"/>
    <property type="match status" value="1"/>
</dbReference>
<dbReference type="GO" id="GO:0003676">
    <property type="term" value="F:nucleic acid binding"/>
    <property type="evidence" value="ECO:0007669"/>
    <property type="project" value="InterPro"/>
</dbReference>
<sequence length="1165" mass="129476">MSYVAPVHKPTSIRHAVRLRLLDADHEDLAIAKANRLEIWRLTDDGLSRLHSKLIFGTISMLQRLRPDDSDTDFLFISTERFQYITLKWNAATSQLDTVFESMADDAEPYMRKSQSQNKCLVDPSAKFMVMHLWEGIINVFRMRTKKGKDARLERMDQVRLSELWMKASTFLHQRTGRPRIAFLYKTNLDQEEARLAVYRLTKDDKGNEVSTFDPDSGERELDKVIADPYASMLIPIPVNEEKRYHVRNNAGAKAHLGGVLVVGETLLTYFDSLTYASVSSTLKYPRIYVAWEMIDSTHYFLADDYGRLDVLEIQTATDQTGLIVTGMEVTPMAFQNGSNLTSRAASLHLLDSNYLFIASHHGDSQLLRFEIGTQSRKSGGQMLLAQTLSNNAPIMDFAIMDMGNREGDAQLGNAFFSGQLRIVAGCGAYQDGSLRSIRSGVGLEDRGILDQLQGTRGLFPLKSNLATAVDTLIVSFISETRILRFHPNGAIEEAHEFLNMDLSSETLLATNVGSSRYLQVTPHQVSLRDLESGITMSSWSPREGGVVTAASANDHWILLAVDGCYLVSLDMESDLKACETDYSSEQISCLHASRQSATQNIGLVGSWSKGNVTIVHLSTLSTSHTESLRRTEDSASVPRDLALVQLHPQETTGPTLLVALEDGSVVSFDVKLDTELNLSSRKTVTLGNSPARLHVLPQEDGTNSVFATTEHASMIYSSEGRIIYSATTADDATFVAPFNAEAFPNSVVLATEDHIRLCSVDKERLTHVKTLPTKRSVRRVAYSPELKAFGLGCIEKRLEDNEEVIVSSVKLVDEIIFQELGQEFVLDASNSLELVECVIRARLPDSGGEPAERFIVGTSFVGEDVTPDIGDTNGRIIVLGVDENRQLYPILSHKLRGGCRCLSVLGDKIVAGLSKTVVVYDYAETTTITGTLQKLATYRPAAYPVDLDVSGNIIGVVDLMQSLSLVEFIPSTGGEKPKLQERARHYQAGWATAVSHLEGDRWLEADAQGNLMVLQRNSKAPTEQDQRRLVVTSEMNLGEQINKIRTLNVPVNEKAVVTPRAFLASTEGSLYLFGDISSQYQDLLMKFQDNLQAFISAPGNISFKEWRAFRNQTREAEEPERFVDGEMVERFLDLDEGKQELVCEGLGPTVEEMRDLVEELRRLH</sequence>
<proteinExistence type="predicted"/>
<evidence type="ECO:0000256" key="2">
    <source>
        <dbReference type="ARBA" id="ARBA00023242"/>
    </source>
</evidence>
<reference evidence="6" key="1">
    <citation type="submission" date="2022-10" db="EMBL/GenBank/DDBJ databases">
        <title>Determination and structural analysis of whole genome sequence of Sarocladium strictum F4-1.</title>
        <authorList>
            <person name="Hu L."/>
            <person name="Jiang Y."/>
        </authorList>
    </citation>
    <scope>NUCLEOTIDE SEQUENCE</scope>
    <source>
        <strain evidence="6">F4-1</strain>
    </source>
</reference>
<keyword evidence="7" id="KW-1185">Reference proteome</keyword>
<dbReference type="Pfam" id="PF03178">
    <property type="entry name" value="CPSF_A"/>
    <property type="match status" value="1"/>
</dbReference>
<comment type="subcellular location">
    <subcellularLocation>
        <location evidence="1">Nucleus</location>
    </subcellularLocation>
</comment>
<dbReference type="GO" id="GO:0005634">
    <property type="term" value="C:nucleus"/>
    <property type="evidence" value="ECO:0007669"/>
    <property type="project" value="UniProtKB-SubCell"/>
</dbReference>
<dbReference type="AlphaFoldDB" id="A0AA39GSL3"/>
<dbReference type="EMBL" id="JAPDFR010000001">
    <property type="protein sequence ID" value="KAK0391347.1"/>
    <property type="molecule type" value="Genomic_DNA"/>
</dbReference>
<protein>
    <recommendedName>
        <fullName evidence="8">DNA damage-binding protein 1</fullName>
    </recommendedName>
</protein>
<dbReference type="SUPFAM" id="SSF50978">
    <property type="entry name" value="WD40 repeat-like"/>
    <property type="match status" value="1"/>
</dbReference>
<dbReference type="InterPro" id="IPR018846">
    <property type="entry name" value="Beta-prop_RSE1/DDB1/CPSF1_1st"/>
</dbReference>
<dbReference type="Gene3D" id="2.130.10.10">
    <property type="entry name" value="YVTN repeat-like/Quinoprotein amine dehydrogenase"/>
    <property type="match status" value="3"/>
</dbReference>
<dbReference type="InterPro" id="IPR036322">
    <property type="entry name" value="WD40_repeat_dom_sf"/>
</dbReference>
<accession>A0AA39GSL3</accession>
<dbReference type="PANTHER" id="PTHR10644">
    <property type="entry name" value="DNA REPAIR/RNA PROCESSING CPSF FAMILY"/>
    <property type="match status" value="1"/>
</dbReference>
<evidence type="ECO:0000259" key="5">
    <source>
        <dbReference type="Pfam" id="PF23726"/>
    </source>
</evidence>
<evidence type="ECO:0000313" key="7">
    <source>
        <dbReference type="Proteomes" id="UP001175261"/>
    </source>
</evidence>
<evidence type="ECO:0000259" key="4">
    <source>
        <dbReference type="Pfam" id="PF10433"/>
    </source>
</evidence>
<gene>
    <name evidence="6" type="ORF">NLU13_0848</name>
</gene>
<evidence type="ECO:0000256" key="1">
    <source>
        <dbReference type="ARBA" id="ARBA00004123"/>
    </source>
</evidence>
<comment type="caution">
    <text evidence="6">The sequence shown here is derived from an EMBL/GenBank/DDBJ whole genome shotgun (WGS) entry which is preliminary data.</text>
</comment>
<feature type="domain" description="RSE1/DDB1/CPSF1 first beta-propeller" evidence="4">
    <location>
        <begin position="12"/>
        <end position="371"/>
    </location>
</feature>
<keyword evidence="2" id="KW-0539">Nucleus</keyword>
<evidence type="ECO:0000259" key="3">
    <source>
        <dbReference type="Pfam" id="PF03178"/>
    </source>
</evidence>
<feature type="domain" description="RSE1/DDB1/CPSF1 C-terminal" evidence="3">
    <location>
        <begin position="808"/>
        <end position="1134"/>
    </location>
</feature>
<organism evidence="6 7">
    <name type="scientific">Sarocladium strictum</name>
    <name type="common">Black bundle disease fungus</name>
    <name type="synonym">Acremonium strictum</name>
    <dbReference type="NCBI Taxonomy" id="5046"/>
    <lineage>
        <taxon>Eukaryota</taxon>
        <taxon>Fungi</taxon>
        <taxon>Dikarya</taxon>
        <taxon>Ascomycota</taxon>
        <taxon>Pezizomycotina</taxon>
        <taxon>Sordariomycetes</taxon>
        <taxon>Hypocreomycetidae</taxon>
        <taxon>Hypocreales</taxon>
        <taxon>Sarocladiaceae</taxon>
        <taxon>Sarocladium</taxon>
    </lineage>
</organism>
<feature type="domain" description="RSE1/DDB1/CPSF1 second beta-propeller" evidence="5">
    <location>
        <begin position="452"/>
        <end position="761"/>
    </location>
</feature>
<name>A0AA39GSL3_SARSR</name>
<dbReference type="Pfam" id="PF23726">
    <property type="entry name" value="Beta-prop_RSE1_2nd"/>
    <property type="match status" value="1"/>
</dbReference>
<dbReference type="Gene3D" id="1.10.150.910">
    <property type="match status" value="1"/>
</dbReference>